<dbReference type="AlphaFoldDB" id="A0A388M3H0"/>
<feature type="compositionally biased region" description="Basic and acidic residues" evidence="1">
    <location>
        <begin position="394"/>
        <end position="414"/>
    </location>
</feature>
<feature type="compositionally biased region" description="Basic and acidic residues" evidence="1">
    <location>
        <begin position="156"/>
        <end position="169"/>
    </location>
</feature>
<feature type="compositionally biased region" description="Basic and acidic residues" evidence="1">
    <location>
        <begin position="710"/>
        <end position="730"/>
    </location>
</feature>
<feature type="compositionally biased region" description="Basic residues" evidence="1">
    <location>
        <begin position="243"/>
        <end position="254"/>
    </location>
</feature>
<feature type="region of interest" description="Disordered" evidence="1">
    <location>
        <begin position="361"/>
        <end position="586"/>
    </location>
</feature>
<feature type="compositionally biased region" description="Polar residues" evidence="1">
    <location>
        <begin position="429"/>
        <end position="450"/>
    </location>
</feature>
<feature type="region of interest" description="Disordered" evidence="1">
    <location>
        <begin position="219"/>
        <end position="255"/>
    </location>
</feature>
<feature type="compositionally biased region" description="Low complexity" evidence="1">
    <location>
        <begin position="485"/>
        <end position="496"/>
    </location>
</feature>
<proteinExistence type="predicted"/>
<protein>
    <submittedName>
        <fullName evidence="2">Uncharacterized protein</fullName>
    </submittedName>
</protein>
<evidence type="ECO:0000256" key="1">
    <source>
        <dbReference type="SAM" id="MobiDB-lite"/>
    </source>
</evidence>
<organism evidence="2 3">
    <name type="scientific">Chara braunii</name>
    <name type="common">Braun's stonewort</name>
    <dbReference type="NCBI Taxonomy" id="69332"/>
    <lineage>
        <taxon>Eukaryota</taxon>
        <taxon>Viridiplantae</taxon>
        <taxon>Streptophyta</taxon>
        <taxon>Charophyceae</taxon>
        <taxon>Charales</taxon>
        <taxon>Characeae</taxon>
        <taxon>Chara</taxon>
    </lineage>
</organism>
<evidence type="ECO:0000313" key="2">
    <source>
        <dbReference type="EMBL" id="GBG89130.1"/>
    </source>
</evidence>
<feature type="region of interest" description="Disordered" evidence="1">
    <location>
        <begin position="307"/>
        <end position="332"/>
    </location>
</feature>
<feature type="region of interest" description="Disordered" evidence="1">
    <location>
        <begin position="60"/>
        <end position="204"/>
    </location>
</feature>
<feature type="compositionally biased region" description="Low complexity" evidence="1">
    <location>
        <begin position="129"/>
        <end position="145"/>
    </location>
</feature>
<gene>
    <name evidence="2" type="ORF">CBR_g48839</name>
</gene>
<accession>A0A388M3H0</accession>
<feature type="compositionally biased region" description="Basic and acidic residues" evidence="1">
    <location>
        <begin position="229"/>
        <end position="242"/>
    </location>
</feature>
<name>A0A388M3H0_CHABU</name>
<keyword evidence="3" id="KW-1185">Reference proteome</keyword>
<feature type="compositionally biased region" description="Basic and acidic residues" evidence="1">
    <location>
        <begin position="508"/>
        <end position="525"/>
    </location>
</feature>
<dbReference type="EMBL" id="BFEA01000718">
    <property type="protein sequence ID" value="GBG89130.1"/>
    <property type="molecule type" value="Genomic_DNA"/>
</dbReference>
<reference evidence="2 3" key="1">
    <citation type="journal article" date="2018" name="Cell">
        <title>The Chara Genome: Secondary Complexity and Implications for Plant Terrestrialization.</title>
        <authorList>
            <person name="Nishiyama T."/>
            <person name="Sakayama H."/>
            <person name="Vries J.D."/>
            <person name="Buschmann H."/>
            <person name="Saint-Marcoux D."/>
            <person name="Ullrich K.K."/>
            <person name="Haas F.B."/>
            <person name="Vanderstraeten L."/>
            <person name="Becker D."/>
            <person name="Lang D."/>
            <person name="Vosolsobe S."/>
            <person name="Rombauts S."/>
            <person name="Wilhelmsson P.K.I."/>
            <person name="Janitza P."/>
            <person name="Kern R."/>
            <person name="Heyl A."/>
            <person name="Rumpler F."/>
            <person name="Villalobos L.I.A.C."/>
            <person name="Clay J.M."/>
            <person name="Skokan R."/>
            <person name="Toyoda A."/>
            <person name="Suzuki Y."/>
            <person name="Kagoshima H."/>
            <person name="Schijlen E."/>
            <person name="Tajeshwar N."/>
            <person name="Catarino B."/>
            <person name="Hetherington A.J."/>
            <person name="Saltykova A."/>
            <person name="Bonnot C."/>
            <person name="Breuninger H."/>
            <person name="Symeonidi A."/>
            <person name="Radhakrishnan G.V."/>
            <person name="Van Nieuwerburgh F."/>
            <person name="Deforce D."/>
            <person name="Chang C."/>
            <person name="Karol K.G."/>
            <person name="Hedrich R."/>
            <person name="Ulvskov P."/>
            <person name="Glockner G."/>
            <person name="Delwiche C.F."/>
            <person name="Petrasek J."/>
            <person name="Van de Peer Y."/>
            <person name="Friml J."/>
            <person name="Beilby M."/>
            <person name="Dolan L."/>
            <person name="Kohara Y."/>
            <person name="Sugano S."/>
            <person name="Fujiyama A."/>
            <person name="Delaux P.-M."/>
            <person name="Quint M."/>
            <person name="TheiBen G."/>
            <person name="Hagemann M."/>
            <person name="Harholt J."/>
            <person name="Dunand C."/>
            <person name="Zachgo S."/>
            <person name="Langdale J."/>
            <person name="Maumus F."/>
            <person name="Straeten D.V.D."/>
            <person name="Gould S.B."/>
            <person name="Rensing S.A."/>
        </authorList>
    </citation>
    <scope>NUCLEOTIDE SEQUENCE [LARGE SCALE GENOMIC DNA]</scope>
    <source>
        <strain evidence="2 3">S276</strain>
    </source>
</reference>
<dbReference type="Proteomes" id="UP000265515">
    <property type="component" value="Unassembled WGS sequence"/>
</dbReference>
<feature type="compositionally biased region" description="Basic and acidic residues" evidence="1">
    <location>
        <begin position="369"/>
        <end position="386"/>
    </location>
</feature>
<feature type="compositionally biased region" description="Low complexity" evidence="1">
    <location>
        <begin position="316"/>
        <end position="330"/>
    </location>
</feature>
<feature type="compositionally biased region" description="Pro residues" evidence="1">
    <location>
        <begin position="108"/>
        <end position="128"/>
    </location>
</feature>
<dbReference type="OrthoDB" id="535594at2759"/>
<dbReference type="Gramene" id="GBG89130">
    <property type="protein sequence ID" value="GBG89130"/>
    <property type="gene ID" value="CBR_g48839"/>
</dbReference>
<evidence type="ECO:0000313" key="3">
    <source>
        <dbReference type="Proteomes" id="UP000265515"/>
    </source>
</evidence>
<feature type="compositionally biased region" description="Low complexity" evidence="1">
    <location>
        <begin position="191"/>
        <end position="204"/>
    </location>
</feature>
<feature type="compositionally biased region" description="Low complexity" evidence="1">
    <location>
        <begin position="744"/>
        <end position="754"/>
    </location>
</feature>
<sequence>MADAMMSSVHPLAPSPAALRAELSLAIRSQAAGGKRQAGVRQRRSWTTDLCRGALDHSSTWWSPRGPAAPSIPTQRRSDAFARRACPGSSTTTTTSCILLRDRSLLPPALPPLPPPPPSPLPPSPSLAPPTGSRRSASSSSRSRALVVVAHCQAGEGDRDSPGRDDLDPQSRSSMDGGDPVVGRWDPNDQSLTSTTTTSRSSITGADLGACHESLPVATTAADGNTGHRGGESRVALREWSRNRRRSRRSRSRRKGEAIWQANGGFGLEFEPLTSWRCSALLPLTSWRCSALRFCLFILRAHRAGGNPPESFLSPSATTTTTTASSSSSACQSYEEEAMAARKMEGALVALGGDTAMAGTKEQWEEDRAEAREQQDRAVVHDESVREQWVNGGEGRERERKRGEGEREGEREGEKDGEDEEEDDEKQLQTKSGSIVATESTCVVSDLLTSSERDLGGDGGDGGGDINVLQGDHPHHNHNHLVIFSSSSAGPGNASAMELAPLEQEDEREPKEEVGADGQQKKGKDDEDEEGNGNGGFTSSSSSSLADDVGTSSRAIEAETEVIPSSSSSSSSVRAEIAGTTEDDETRIAKLSAIESNNLNLNLNKSNLSSCPLESASSEVNGELFLDRRRNSSAEGSASVPTANSSHGVREDDEDDEDEDEDGDRHGDLNSRRRRGMSWNSDRDPDFESESSLDDSRERGGGGGGEDGPDPSKGRPRYRDDHRDSNRAMSEEGQAAKTEGQNTSSSSSSSSLSGSGSGSQLDHDCQSSFCTTTDELHCGVVHPGALSRTKTTITTDSRSKTAVVAVESSVTFTGDDSSSSSLEVDDYLALAENCVLKRASELMNKTRREQLMMGDTGDANGRTAEVYEKHRAIVSVLEEGKVVAARPTQPPSIFGHESFVLQLRDSRTGLKANAIFKPRVGDGDAEGWHRPPIELVAYKLNLMLGMDYVPPVGLVCMKLI</sequence>
<feature type="compositionally biased region" description="Acidic residues" evidence="1">
    <location>
        <begin position="415"/>
        <end position="425"/>
    </location>
</feature>
<feature type="compositionally biased region" description="Acidic residues" evidence="1">
    <location>
        <begin position="651"/>
        <end position="662"/>
    </location>
</feature>
<comment type="caution">
    <text evidence="2">The sequence shown here is derived from an EMBL/GenBank/DDBJ whole genome shotgun (WGS) entry which is preliminary data.</text>
</comment>
<feature type="compositionally biased region" description="Polar residues" evidence="1">
    <location>
        <begin position="633"/>
        <end position="647"/>
    </location>
</feature>
<feature type="region of interest" description="Disordered" evidence="1">
    <location>
        <begin position="627"/>
        <end position="764"/>
    </location>
</feature>